<protein>
    <recommendedName>
        <fullName evidence="1">YqaJ viral recombinase domain-containing protein</fullName>
    </recommendedName>
</protein>
<dbReference type="SUPFAM" id="SSF52980">
    <property type="entry name" value="Restriction endonuclease-like"/>
    <property type="match status" value="1"/>
</dbReference>
<proteinExistence type="predicted"/>
<dbReference type="InterPro" id="IPR051703">
    <property type="entry name" value="NF-kappa-B_Signaling_Reg"/>
</dbReference>
<dbReference type="EMBL" id="JARKHS020012173">
    <property type="protein sequence ID" value="KAK8777137.1"/>
    <property type="molecule type" value="Genomic_DNA"/>
</dbReference>
<name>A0AAQ4EQZ6_AMBAM</name>
<dbReference type="InterPro" id="IPR011335">
    <property type="entry name" value="Restrct_endonuc-II-like"/>
</dbReference>
<dbReference type="AlphaFoldDB" id="A0AAQ4EQZ6"/>
<sequence length="282" mass="32270">MSLVPHGFDVLSSGLENAALTTVENIPAWKYFEETTAWLPPAYLNGKSIVQEIIVTTEAAKALERNTRQQAKSAAWQKERKLRLTSSKFWHVMKRKSPWTTKGLENITASRELSRVPAVNYGVKMEAVAAQRYEDVLRKMGHAPVVTSCGLLVNPDFPWLGASPDRIVYDSVEGSYGAVEIKCPYSLRDCKAHELLAADFCSSLIDNVPHLKRDHDYFYQFSGQMGISQLGWGDFLVLGRHFILIERLRFEPTEWKNVRRVLDEFYLLHYTFAISLWRLSLR</sequence>
<dbReference type="Pfam" id="PF09588">
    <property type="entry name" value="YqaJ"/>
    <property type="match status" value="1"/>
</dbReference>
<dbReference type="Proteomes" id="UP001321473">
    <property type="component" value="Unassembled WGS sequence"/>
</dbReference>
<dbReference type="Gene3D" id="3.90.320.10">
    <property type="match status" value="1"/>
</dbReference>
<organism evidence="2 3">
    <name type="scientific">Amblyomma americanum</name>
    <name type="common">Lone star tick</name>
    <dbReference type="NCBI Taxonomy" id="6943"/>
    <lineage>
        <taxon>Eukaryota</taxon>
        <taxon>Metazoa</taxon>
        <taxon>Ecdysozoa</taxon>
        <taxon>Arthropoda</taxon>
        <taxon>Chelicerata</taxon>
        <taxon>Arachnida</taxon>
        <taxon>Acari</taxon>
        <taxon>Parasitiformes</taxon>
        <taxon>Ixodida</taxon>
        <taxon>Ixodoidea</taxon>
        <taxon>Ixodidae</taxon>
        <taxon>Amblyomminae</taxon>
        <taxon>Amblyomma</taxon>
    </lineage>
</organism>
<dbReference type="CDD" id="cd22343">
    <property type="entry name" value="PDDEXK_lambda_exonuclease-like"/>
    <property type="match status" value="1"/>
</dbReference>
<reference evidence="2 3" key="1">
    <citation type="journal article" date="2023" name="Arcadia Sci">
        <title>De novo assembly of a long-read Amblyomma americanum tick genome.</title>
        <authorList>
            <person name="Chou S."/>
            <person name="Poskanzer K.E."/>
            <person name="Rollins M."/>
            <person name="Thuy-Boun P.S."/>
        </authorList>
    </citation>
    <scope>NUCLEOTIDE SEQUENCE [LARGE SCALE GENOMIC DNA]</scope>
    <source>
        <strain evidence="2">F_SG_1</strain>
        <tissue evidence="2">Salivary glands</tissue>
    </source>
</reference>
<dbReference type="InterPro" id="IPR011604">
    <property type="entry name" value="PDDEXK-like_dom_sf"/>
</dbReference>
<dbReference type="InterPro" id="IPR019080">
    <property type="entry name" value="YqaJ_viral_recombinase"/>
</dbReference>
<accession>A0AAQ4EQZ6</accession>
<evidence type="ECO:0000313" key="2">
    <source>
        <dbReference type="EMBL" id="KAK8777137.1"/>
    </source>
</evidence>
<gene>
    <name evidence="2" type="ORF">V5799_029519</name>
</gene>
<evidence type="ECO:0000259" key="1">
    <source>
        <dbReference type="Pfam" id="PF09588"/>
    </source>
</evidence>
<feature type="domain" description="YqaJ viral recombinase" evidence="1">
    <location>
        <begin position="76"/>
        <end position="228"/>
    </location>
</feature>
<dbReference type="PANTHER" id="PTHR46609">
    <property type="entry name" value="EXONUCLEASE, PHAGE-TYPE/RECB, C-TERMINAL DOMAIN-CONTAINING PROTEIN"/>
    <property type="match status" value="1"/>
</dbReference>
<evidence type="ECO:0000313" key="3">
    <source>
        <dbReference type="Proteomes" id="UP001321473"/>
    </source>
</evidence>
<comment type="caution">
    <text evidence="2">The sequence shown here is derived from an EMBL/GenBank/DDBJ whole genome shotgun (WGS) entry which is preliminary data.</text>
</comment>
<dbReference type="GO" id="GO:0006281">
    <property type="term" value="P:DNA repair"/>
    <property type="evidence" value="ECO:0007669"/>
    <property type="project" value="UniProtKB-ARBA"/>
</dbReference>
<keyword evidence="3" id="KW-1185">Reference proteome</keyword>
<dbReference type="PANTHER" id="PTHR46609:SF8">
    <property type="entry name" value="YQAJ VIRAL RECOMBINASE DOMAIN-CONTAINING PROTEIN"/>
    <property type="match status" value="1"/>
</dbReference>